<feature type="chain" id="PRO_5015664387" evidence="15">
    <location>
        <begin position="28"/>
        <end position="271"/>
    </location>
</feature>
<evidence type="ECO:0000256" key="8">
    <source>
        <dbReference type="ARBA" id="ARBA00023047"/>
    </source>
</evidence>
<evidence type="ECO:0000313" key="19">
    <source>
        <dbReference type="EMBL" id="PPK75292.1"/>
    </source>
</evidence>
<dbReference type="PANTHER" id="PTHR33619">
    <property type="entry name" value="POLYSACCHARIDE EXPORT PROTEIN GFCE-RELATED"/>
    <property type="match status" value="1"/>
</dbReference>
<keyword evidence="7 15" id="KW-0732">Signal</keyword>
<keyword evidence="5" id="KW-0762">Sugar transport</keyword>
<evidence type="ECO:0000256" key="3">
    <source>
        <dbReference type="ARBA" id="ARBA00022448"/>
    </source>
</evidence>
<dbReference type="GO" id="GO:0046930">
    <property type="term" value="C:pore complex"/>
    <property type="evidence" value="ECO:0007669"/>
    <property type="project" value="UniProtKB-KW"/>
</dbReference>
<evidence type="ECO:0000256" key="6">
    <source>
        <dbReference type="ARBA" id="ARBA00022692"/>
    </source>
</evidence>
<dbReference type="Gene3D" id="3.30.1950.10">
    <property type="entry name" value="wza like domain"/>
    <property type="match status" value="1"/>
</dbReference>
<reference evidence="19 20" key="1">
    <citation type="submission" date="2018-02" db="EMBL/GenBank/DDBJ databases">
        <title>Subsurface microbial communities from deep shales in Ohio and West Virginia, USA.</title>
        <authorList>
            <person name="Wrighton K."/>
        </authorList>
    </citation>
    <scope>NUCLEOTIDE SEQUENCE [LARGE SCALE GENOMIC DNA]</scope>
    <source>
        <strain evidence="19 20">OWC-DMM</strain>
    </source>
</reference>
<evidence type="ECO:0000256" key="4">
    <source>
        <dbReference type="ARBA" id="ARBA00022452"/>
    </source>
</evidence>
<evidence type="ECO:0000256" key="5">
    <source>
        <dbReference type="ARBA" id="ARBA00022597"/>
    </source>
</evidence>
<dbReference type="InterPro" id="IPR049712">
    <property type="entry name" value="Poly_export"/>
</dbReference>
<comment type="caution">
    <text evidence="19">The sequence shown here is derived from an EMBL/GenBank/DDBJ whole genome shotgun (WGS) entry which is preliminary data.</text>
</comment>
<dbReference type="Proteomes" id="UP000240010">
    <property type="component" value="Unassembled WGS sequence"/>
</dbReference>
<dbReference type="GO" id="GO:0006811">
    <property type="term" value="P:monoatomic ion transport"/>
    <property type="evidence" value="ECO:0007669"/>
    <property type="project" value="UniProtKB-KW"/>
</dbReference>
<evidence type="ECO:0000256" key="11">
    <source>
        <dbReference type="ARBA" id="ARBA00023136"/>
    </source>
</evidence>
<keyword evidence="12" id="KW-0564">Palmitate</keyword>
<dbReference type="EMBL" id="PTIZ01000006">
    <property type="protein sequence ID" value="PPK75292.1"/>
    <property type="molecule type" value="Genomic_DNA"/>
</dbReference>
<evidence type="ECO:0000256" key="14">
    <source>
        <dbReference type="ARBA" id="ARBA00023288"/>
    </source>
</evidence>
<keyword evidence="11" id="KW-0472">Membrane</keyword>
<evidence type="ECO:0000313" key="20">
    <source>
        <dbReference type="Proteomes" id="UP000240010"/>
    </source>
</evidence>
<evidence type="ECO:0000256" key="10">
    <source>
        <dbReference type="ARBA" id="ARBA00023114"/>
    </source>
</evidence>
<organism evidence="19 20">
    <name type="scientific">Methylobacter tundripaludum</name>
    <dbReference type="NCBI Taxonomy" id="173365"/>
    <lineage>
        <taxon>Bacteria</taxon>
        <taxon>Pseudomonadati</taxon>
        <taxon>Pseudomonadota</taxon>
        <taxon>Gammaproteobacteria</taxon>
        <taxon>Methylococcales</taxon>
        <taxon>Methylococcaceae</taxon>
        <taxon>Methylobacter</taxon>
    </lineage>
</organism>
<dbReference type="NCBIfam" id="TIGR03028">
    <property type="entry name" value="EpsE"/>
    <property type="match status" value="1"/>
</dbReference>
<dbReference type="InterPro" id="IPR003715">
    <property type="entry name" value="Poly_export_N"/>
</dbReference>
<sequence length="271" mass="29549">MKQNFFKFPVLISIVIFLILSSLVASADDKVDYLLGAGDSIRINVFQNPELSTETRVSESGAITFPLIGEVNVGGKTIQDAEQKIAQALGSGGFVQQPQVNIVLQQVRGNQVAVLGMVNKPGRYPLETFKMHLVDALAIAGGALPNGSDVVVVTGVRNGKAFKKEVNIAESFLLKEGEEETFVMAGDQIYVHRAPVFYIYGEVQHPDSYRVERNMTVVQALAKGGGPTVRGTQRNMKLYRKDESGVIDKTSPELGDLIQADDVLYVEESLF</sequence>
<keyword evidence="10" id="KW-0626">Porin</keyword>
<evidence type="ECO:0000256" key="7">
    <source>
        <dbReference type="ARBA" id="ARBA00022729"/>
    </source>
</evidence>
<keyword evidence="3" id="KW-0813">Transport</keyword>
<keyword evidence="14" id="KW-0449">Lipoprotein</keyword>
<dbReference type="InterPro" id="IPR019554">
    <property type="entry name" value="Soluble_ligand-bd"/>
</dbReference>
<evidence type="ECO:0000259" key="18">
    <source>
        <dbReference type="Pfam" id="PF22461"/>
    </source>
</evidence>
<name>A0A2S6HCX0_9GAMM</name>
<evidence type="ECO:0000256" key="2">
    <source>
        <dbReference type="ARBA" id="ARBA00009450"/>
    </source>
</evidence>
<feature type="signal peptide" evidence="15">
    <location>
        <begin position="1"/>
        <end position="27"/>
    </location>
</feature>
<dbReference type="Pfam" id="PF02563">
    <property type="entry name" value="Poly_export"/>
    <property type="match status" value="1"/>
</dbReference>
<dbReference type="RefSeq" id="WP_104429152.1">
    <property type="nucleotide sequence ID" value="NZ_PTIZ01000006.1"/>
</dbReference>
<evidence type="ECO:0000256" key="9">
    <source>
        <dbReference type="ARBA" id="ARBA00023065"/>
    </source>
</evidence>
<keyword evidence="6" id="KW-0812">Transmembrane</keyword>
<keyword evidence="9" id="KW-0406">Ion transport</keyword>
<evidence type="ECO:0000256" key="13">
    <source>
        <dbReference type="ARBA" id="ARBA00023237"/>
    </source>
</evidence>
<keyword evidence="13" id="KW-0998">Cell outer membrane</keyword>
<feature type="domain" description="SLBB" evidence="18">
    <location>
        <begin position="111"/>
        <end position="191"/>
    </location>
</feature>
<gene>
    <name evidence="19" type="ORF">B0F87_106140</name>
</gene>
<dbReference type="PANTHER" id="PTHR33619:SF3">
    <property type="entry name" value="POLYSACCHARIDE EXPORT PROTEIN GFCE-RELATED"/>
    <property type="match status" value="1"/>
</dbReference>
<feature type="domain" description="Soluble ligand binding" evidence="17">
    <location>
        <begin position="196"/>
        <end position="244"/>
    </location>
</feature>
<keyword evidence="8" id="KW-0625">Polysaccharide transport</keyword>
<accession>A0A2S6HCX0</accession>
<proteinExistence type="inferred from homology"/>
<comment type="subcellular location">
    <subcellularLocation>
        <location evidence="1">Cell outer membrane</location>
        <topology evidence="1">Multi-pass membrane protein</topology>
    </subcellularLocation>
</comment>
<dbReference type="GO" id="GO:0015159">
    <property type="term" value="F:polysaccharide transmembrane transporter activity"/>
    <property type="evidence" value="ECO:0007669"/>
    <property type="project" value="InterPro"/>
</dbReference>
<evidence type="ECO:0000256" key="12">
    <source>
        <dbReference type="ARBA" id="ARBA00023139"/>
    </source>
</evidence>
<dbReference type="GO" id="GO:0015288">
    <property type="term" value="F:porin activity"/>
    <property type="evidence" value="ECO:0007669"/>
    <property type="project" value="UniProtKB-KW"/>
</dbReference>
<keyword evidence="4" id="KW-1134">Transmembrane beta strand</keyword>
<dbReference type="InterPro" id="IPR054765">
    <property type="entry name" value="SLBB_dom"/>
</dbReference>
<dbReference type="Pfam" id="PF10531">
    <property type="entry name" value="SLBB"/>
    <property type="match status" value="1"/>
</dbReference>
<evidence type="ECO:0000259" key="17">
    <source>
        <dbReference type="Pfam" id="PF10531"/>
    </source>
</evidence>
<feature type="domain" description="Polysaccharide export protein N-terminal" evidence="16">
    <location>
        <begin position="30"/>
        <end position="104"/>
    </location>
</feature>
<dbReference type="InterPro" id="IPR017478">
    <property type="entry name" value="Polysacc_export_EpsE"/>
</dbReference>
<evidence type="ECO:0000259" key="16">
    <source>
        <dbReference type="Pfam" id="PF02563"/>
    </source>
</evidence>
<evidence type="ECO:0000256" key="1">
    <source>
        <dbReference type="ARBA" id="ARBA00004571"/>
    </source>
</evidence>
<dbReference type="Pfam" id="PF22461">
    <property type="entry name" value="SLBB_2"/>
    <property type="match status" value="1"/>
</dbReference>
<protein>
    <submittedName>
        <fullName evidence="19">Polysaccharide export outer membrane protein</fullName>
    </submittedName>
</protein>
<dbReference type="GO" id="GO:0009279">
    <property type="term" value="C:cell outer membrane"/>
    <property type="evidence" value="ECO:0007669"/>
    <property type="project" value="UniProtKB-SubCell"/>
</dbReference>
<dbReference type="Gene3D" id="3.10.560.10">
    <property type="entry name" value="Outer membrane lipoprotein wza domain like"/>
    <property type="match status" value="1"/>
</dbReference>
<evidence type="ECO:0000256" key="15">
    <source>
        <dbReference type="SAM" id="SignalP"/>
    </source>
</evidence>
<comment type="similarity">
    <text evidence="2">Belongs to the BexD/CtrA/VexA family.</text>
</comment>
<dbReference type="AlphaFoldDB" id="A0A2S6HCX0"/>